<dbReference type="Proteomes" id="UP000439903">
    <property type="component" value="Unassembled WGS sequence"/>
</dbReference>
<dbReference type="EMBL" id="WTPW01001229">
    <property type="protein sequence ID" value="KAF0448448.1"/>
    <property type="molecule type" value="Genomic_DNA"/>
</dbReference>
<accession>A0A8H3XFI7</accession>
<reference evidence="2 3" key="1">
    <citation type="journal article" date="2019" name="Environ. Microbiol.">
        <title>At the nexus of three kingdoms: the genome of the mycorrhizal fungus Gigaspora margarita provides insights into plant, endobacterial and fungal interactions.</title>
        <authorList>
            <person name="Venice F."/>
            <person name="Ghignone S."/>
            <person name="Salvioli di Fossalunga A."/>
            <person name="Amselem J."/>
            <person name="Novero M."/>
            <person name="Xianan X."/>
            <person name="Sedzielewska Toro K."/>
            <person name="Morin E."/>
            <person name="Lipzen A."/>
            <person name="Grigoriev I.V."/>
            <person name="Henrissat B."/>
            <person name="Martin F.M."/>
            <person name="Bonfante P."/>
        </authorList>
    </citation>
    <scope>NUCLEOTIDE SEQUENCE [LARGE SCALE GENOMIC DNA]</scope>
    <source>
        <strain evidence="2 3">BEG34</strain>
    </source>
</reference>
<feature type="region of interest" description="Disordered" evidence="1">
    <location>
        <begin position="15"/>
        <end position="50"/>
    </location>
</feature>
<organism evidence="2 3">
    <name type="scientific">Gigaspora margarita</name>
    <dbReference type="NCBI Taxonomy" id="4874"/>
    <lineage>
        <taxon>Eukaryota</taxon>
        <taxon>Fungi</taxon>
        <taxon>Fungi incertae sedis</taxon>
        <taxon>Mucoromycota</taxon>
        <taxon>Glomeromycotina</taxon>
        <taxon>Glomeromycetes</taxon>
        <taxon>Diversisporales</taxon>
        <taxon>Gigasporaceae</taxon>
        <taxon>Gigaspora</taxon>
    </lineage>
</organism>
<proteinExistence type="predicted"/>
<name>A0A8H3XFI7_GIGMA</name>
<evidence type="ECO:0000313" key="2">
    <source>
        <dbReference type="EMBL" id="KAF0448448.1"/>
    </source>
</evidence>
<dbReference type="OrthoDB" id="10451892at2759"/>
<protein>
    <submittedName>
        <fullName evidence="2">Uncharacterized protein</fullName>
    </submittedName>
</protein>
<dbReference type="AlphaFoldDB" id="A0A8H3XFI7"/>
<gene>
    <name evidence="2" type="ORF">F8M41_002660</name>
</gene>
<evidence type="ECO:0000256" key="1">
    <source>
        <dbReference type="SAM" id="MobiDB-lite"/>
    </source>
</evidence>
<sequence length="82" mass="9209">MDMTKTEIENLIKSMMPSIQSQPISSQLTQPISSQPPQSYRPQPPGTSQIIQDTNKSKFLQWLLGEISEFVPIPKPDLPPNC</sequence>
<feature type="compositionally biased region" description="Low complexity" evidence="1">
    <location>
        <begin position="17"/>
        <end position="41"/>
    </location>
</feature>
<comment type="caution">
    <text evidence="2">The sequence shown here is derived from an EMBL/GenBank/DDBJ whole genome shotgun (WGS) entry which is preliminary data.</text>
</comment>
<keyword evidence="3" id="KW-1185">Reference proteome</keyword>
<evidence type="ECO:0000313" key="3">
    <source>
        <dbReference type="Proteomes" id="UP000439903"/>
    </source>
</evidence>